<dbReference type="EMBL" id="FCOI02000018">
    <property type="protein sequence ID" value="SAK74891.1"/>
    <property type="molecule type" value="Genomic_DNA"/>
</dbReference>
<feature type="region of interest" description="Disordered" evidence="1">
    <location>
        <begin position="44"/>
        <end position="170"/>
    </location>
</feature>
<feature type="compositionally biased region" description="Basic and acidic residues" evidence="1">
    <location>
        <begin position="106"/>
        <end position="126"/>
    </location>
</feature>
<dbReference type="RefSeq" id="WP_061162579.1">
    <property type="nucleotide sequence ID" value="NZ_FCOI02000018.1"/>
</dbReference>
<accession>A0A158BY23</accession>
<protein>
    <recommendedName>
        <fullName evidence="4">DUF2934 domain-containing protein</fullName>
    </recommendedName>
</protein>
<dbReference type="AlphaFoldDB" id="A0A158BY23"/>
<dbReference type="OrthoDB" id="8909820at2"/>
<evidence type="ECO:0000256" key="1">
    <source>
        <dbReference type="SAM" id="MobiDB-lite"/>
    </source>
</evidence>
<proteinExistence type="predicted"/>
<keyword evidence="3" id="KW-1185">Reference proteome</keyword>
<dbReference type="Pfam" id="PF11154">
    <property type="entry name" value="DUF2934"/>
    <property type="match status" value="1"/>
</dbReference>
<sequence length="170" mass="17838">MDTPLSADEIRVRAYLLWEAEGCQGGRDEHYWLEAIAQLGRERVEGPDGTGVDSVAVSDAPQLKAGKKVGTKKVGQEAPARVGKKSDSATNGRQQTAKTPKAAAEGQKKADTKSEAKSESNADVKVKAQAKAKAGAKSTTQQKADATAAAPKPPKRSKRIKADAGQEQAS</sequence>
<reference evidence="3" key="1">
    <citation type="submission" date="2016-01" db="EMBL/GenBank/DDBJ databases">
        <authorList>
            <person name="Peeters Charlotte."/>
        </authorList>
    </citation>
    <scope>NUCLEOTIDE SEQUENCE [LARGE SCALE GENOMIC DNA]</scope>
</reference>
<dbReference type="Proteomes" id="UP000054624">
    <property type="component" value="Unassembled WGS sequence"/>
</dbReference>
<evidence type="ECO:0000313" key="2">
    <source>
        <dbReference type="EMBL" id="SAK74891.1"/>
    </source>
</evidence>
<feature type="compositionally biased region" description="Low complexity" evidence="1">
    <location>
        <begin position="127"/>
        <end position="150"/>
    </location>
</feature>
<evidence type="ECO:0000313" key="3">
    <source>
        <dbReference type="Proteomes" id="UP000054624"/>
    </source>
</evidence>
<organism evidence="2 3">
    <name type="scientific">Caballeronia temeraria</name>
    <dbReference type="NCBI Taxonomy" id="1777137"/>
    <lineage>
        <taxon>Bacteria</taxon>
        <taxon>Pseudomonadati</taxon>
        <taxon>Pseudomonadota</taxon>
        <taxon>Betaproteobacteria</taxon>
        <taxon>Burkholderiales</taxon>
        <taxon>Burkholderiaceae</taxon>
        <taxon>Caballeronia</taxon>
    </lineage>
</organism>
<feature type="compositionally biased region" description="Polar residues" evidence="1">
    <location>
        <begin position="88"/>
        <end position="98"/>
    </location>
</feature>
<gene>
    <name evidence="2" type="ORF">AWB76_04824</name>
</gene>
<dbReference type="InterPro" id="IPR021327">
    <property type="entry name" value="DUF2934"/>
</dbReference>
<name>A0A158BY23_9BURK</name>
<evidence type="ECO:0008006" key="4">
    <source>
        <dbReference type="Google" id="ProtNLM"/>
    </source>
</evidence>